<dbReference type="Proteomes" id="UP000006875">
    <property type="component" value="Chromosome"/>
</dbReference>
<dbReference type="HOGENOM" id="CLU_051638_10_2_0"/>
<dbReference type="Pfam" id="PF00132">
    <property type="entry name" value="Hexapep"/>
    <property type="match status" value="1"/>
</dbReference>
<dbReference type="InterPro" id="IPR001451">
    <property type="entry name" value="Hexapep"/>
</dbReference>
<evidence type="ECO:0000256" key="2">
    <source>
        <dbReference type="ARBA" id="ARBA00022679"/>
    </source>
</evidence>
<organism evidence="5 6">
    <name type="scientific">Ilyobacter polytropus (strain ATCC 51220 / DSM 2926 / LMG 16218 / CuHBu1)</name>
    <dbReference type="NCBI Taxonomy" id="572544"/>
    <lineage>
        <taxon>Bacteria</taxon>
        <taxon>Fusobacteriati</taxon>
        <taxon>Fusobacteriota</taxon>
        <taxon>Fusobacteriia</taxon>
        <taxon>Fusobacteriales</taxon>
        <taxon>Fusobacteriaceae</taxon>
        <taxon>Ilyobacter</taxon>
    </lineage>
</organism>
<evidence type="ECO:0000313" key="6">
    <source>
        <dbReference type="Proteomes" id="UP000006875"/>
    </source>
</evidence>
<dbReference type="InterPro" id="IPR005881">
    <property type="entry name" value="Ser_O-AcTrfase"/>
</dbReference>
<proteinExistence type="inferred from homology"/>
<keyword evidence="4" id="KW-0012">Acyltransferase</keyword>
<evidence type="ECO:0000256" key="1">
    <source>
        <dbReference type="ARBA" id="ARBA00007274"/>
    </source>
</evidence>
<accession>E3HB32</accession>
<dbReference type="PANTHER" id="PTHR42811">
    <property type="entry name" value="SERINE ACETYLTRANSFERASE"/>
    <property type="match status" value="1"/>
</dbReference>
<name>E3HB32_ILYPC</name>
<keyword evidence="3" id="KW-0677">Repeat</keyword>
<dbReference type="GO" id="GO:0005737">
    <property type="term" value="C:cytoplasm"/>
    <property type="evidence" value="ECO:0007669"/>
    <property type="project" value="InterPro"/>
</dbReference>
<dbReference type="STRING" id="572544.Ilyop_0393"/>
<protein>
    <submittedName>
        <fullName evidence="5">Serine acetyltransferase</fullName>
    </submittedName>
</protein>
<evidence type="ECO:0000256" key="4">
    <source>
        <dbReference type="ARBA" id="ARBA00023315"/>
    </source>
</evidence>
<sequence length="153" mass="16532">MAFYTKKIKILPGIIKRLIRIIYSCEISGQTKIGKGFILMHKGIGVVINKDSKIGDYVTIAQGCTIGGKSGENPPQLLNNVFIGPGAKVLGNVKVGPNSIVGSNAVVVKDVPPFTIVGGIPAKKIGEINCENYEQYKDYFSNPNIKEILLNQK</sequence>
<dbReference type="GO" id="GO:0006535">
    <property type="term" value="P:cysteine biosynthetic process from serine"/>
    <property type="evidence" value="ECO:0007669"/>
    <property type="project" value="InterPro"/>
</dbReference>
<dbReference type="PIRSF" id="PIRSF000441">
    <property type="entry name" value="CysE"/>
    <property type="match status" value="1"/>
</dbReference>
<dbReference type="CDD" id="cd03354">
    <property type="entry name" value="LbH_SAT"/>
    <property type="match status" value="1"/>
</dbReference>
<evidence type="ECO:0000256" key="3">
    <source>
        <dbReference type="ARBA" id="ARBA00022737"/>
    </source>
</evidence>
<reference evidence="5 6" key="1">
    <citation type="journal article" date="2010" name="Stand. Genomic Sci.">
        <title>Complete genome sequence of Ilyobacter polytropus type strain (CuHbu1).</title>
        <authorList>
            <person name="Sikorski J."/>
            <person name="Chertkov O."/>
            <person name="Lapidus A."/>
            <person name="Nolan M."/>
            <person name="Lucas S."/>
            <person name="Del Rio T.G."/>
            <person name="Tice H."/>
            <person name="Cheng J.F."/>
            <person name="Tapia R."/>
            <person name="Han C."/>
            <person name="Goodwin L."/>
            <person name="Pitluck S."/>
            <person name="Liolios K."/>
            <person name="Ivanova N."/>
            <person name="Mavromatis K."/>
            <person name="Mikhailova N."/>
            <person name="Pati A."/>
            <person name="Chen A."/>
            <person name="Palaniappan K."/>
            <person name="Land M."/>
            <person name="Hauser L."/>
            <person name="Chang Y.J."/>
            <person name="Jeffries C.D."/>
            <person name="Brambilla E."/>
            <person name="Yasawong M."/>
            <person name="Rohde M."/>
            <person name="Pukall R."/>
            <person name="Spring S."/>
            <person name="Goker M."/>
            <person name="Woyke T."/>
            <person name="Bristow J."/>
            <person name="Eisen J.A."/>
            <person name="Markowitz V."/>
            <person name="Hugenholtz P."/>
            <person name="Kyrpides N.C."/>
            <person name="Klenk H.P."/>
        </authorList>
    </citation>
    <scope>NUCLEOTIDE SEQUENCE [LARGE SCALE GENOMIC DNA]</scope>
    <source>
        <strain evidence="6">ATCC 51220 / DSM 2926 / LMG 16218 / CuHBu1</strain>
    </source>
</reference>
<dbReference type="GO" id="GO:0009001">
    <property type="term" value="F:serine O-acetyltransferase activity"/>
    <property type="evidence" value="ECO:0007669"/>
    <property type="project" value="InterPro"/>
</dbReference>
<dbReference type="PROSITE" id="PS00101">
    <property type="entry name" value="HEXAPEP_TRANSFERASES"/>
    <property type="match status" value="1"/>
</dbReference>
<dbReference type="SUPFAM" id="SSF51161">
    <property type="entry name" value="Trimeric LpxA-like enzymes"/>
    <property type="match status" value="1"/>
</dbReference>
<evidence type="ECO:0000313" key="5">
    <source>
        <dbReference type="EMBL" id="ADO82181.1"/>
    </source>
</evidence>
<dbReference type="KEGG" id="ipo:Ilyop_0393"/>
<keyword evidence="2" id="KW-0808">Transferase</keyword>
<dbReference type="EMBL" id="CP002281">
    <property type="protein sequence ID" value="ADO82181.1"/>
    <property type="molecule type" value="Genomic_DNA"/>
</dbReference>
<dbReference type="AlphaFoldDB" id="E3HB32"/>
<keyword evidence="6" id="KW-1185">Reference proteome</keyword>
<dbReference type="Gene3D" id="2.160.10.10">
    <property type="entry name" value="Hexapeptide repeat proteins"/>
    <property type="match status" value="1"/>
</dbReference>
<dbReference type="eggNOG" id="COG1045">
    <property type="taxonomic scope" value="Bacteria"/>
</dbReference>
<comment type="similarity">
    <text evidence="1">Belongs to the transferase hexapeptide repeat family.</text>
</comment>
<dbReference type="InterPro" id="IPR011004">
    <property type="entry name" value="Trimer_LpxA-like_sf"/>
</dbReference>
<gene>
    <name evidence="5" type="ordered locus">Ilyop_0393</name>
</gene>
<dbReference type="InterPro" id="IPR045304">
    <property type="entry name" value="LbH_SAT"/>
</dbReference>
<dbReference type="InterPro" id="IPR018357">
    <property type="entry name" value="Hexapep_transf_CS"/>
</dbReference>